<keyword evidence="1" id="KW-0812">Transmembrane</keyword>
<evidence type="ECO:0000313" key="3">
    <source>
        <dbReference type="Proteomes" id="UP000581135"/>
    </source>
</evidence>
<comment type="caution">
    <text evidence="2">The sequence shown here is derived from an EMBL/GenBank/DDBJ whole genome shotgun (WGS) entry which is preliminary data.</text>
</comment>
<dbReference type="AlphaFoldDB" id="A0A839SU14"/>
<feature type="transmembrane region" description="Helical" evidence="1">
    <location>
        <begin position="33"/>
        <end position="53"/>
    </location>
</feature>
<proteinExistence type="predicted"/>
<dbReference type="EMBL" id="JACHXA010000006">
    <property type="protein sequence ID" value="MBB3065982.1"/>
    <property type="molecule type" value="Genomic_DNA"/>
</dbReference>
<organism evidence="2 3">
    <name type="scientific">Limibacillus halophilus</name>
    <dbReference type="NCBI Taxonomy" id="1579333"/>
    <lineage>
        <taxon>Bacteria</taxon>
        <taxon>Pseudomonadati</taxon>
        <taxon>Pseudomonadota</taxon>
        <taxon>Alphaproteobacteria</taxon>
        <taxon>Rhodospirillales</taxon>
        <taxon>Rhodovibrionaceae</taxon>
        <taxon>Limibacillus</taxon>
    </lineage>
</organism>
<dbReference type="RefSeq" id="WP_246377752.1">
    <property type="nucleotide sequence ID" value="NZ_JACHXA010000006.1"/>
</dbReference>
<keyword evidence="3" id="KW-1185">Reference proteome</keyword>
<accession>A0A839SU14</accession>
<name>A0A839SU14_9PROT</name>
<keyword evidence="1" id="KW-0472">Membrane</keyword>
<protein>
    <submittedName>
        <fullName evidence="2">Pilus assembly protein Flp/PilA</fullName>
    </submittedName>
</protein>
<keyword evidence="1" id="KW-1133">Transmembrane helix</keyword>
<reference evidence="2 3" key="1">
    <citation type="submission" date="2020-08" db="EMBL/GenBank/DDBJ databases">
        <title>Genomic Encyclopedia of Type Strains, Phase III (KMG-III): the genomes of soil and plant-associated and newly described type strains.</title>
        <authorList>
            <person name="Whitman W."/>
        </authorList>
    </citation>
    <scope>NUCLEOTIDE SEQUENCE [LARGE SCALE GENOMIC DNA]</scope>
    <source>
        <strain evidence="2 3">CECT 8803</strain>
    </source>
</reference>
<evidence type="ECO:0000313" key="2">
    <source>
        <dbReference type="EMBL" id="MBB3065982.1"/>
    </source>
</evidence>
<sequence length="63" mass="6596">MRMRALGPALKSTLSRFAGDSSGASLIEYSILIGMIAATVILIIGAVSGFINVRWTNLNAAIT</sequence>
<dbReference type="Proteomes" id="UP000581135">
    <property type="component" value="Unassembled WGS sequence"/>
</dbReference>
<evidence type="ECO:0000256" key="1">
    <source>
        <dbReference type="SAM" id="Phobius"/>
    </source>
</evidence>
<gene>
    <name evidence="2" type="ORF">FHR98_002285</name>
</gene>